<dbReference type="Gene3D" id="3.30.40.10">
    <property type="entry name" value="Zinc/RING finger domain, C3HC4 (zinc finger)"/>
    <property type="match status" value="3"/>
</dbReference>
<feature type="compositionally biased region" description="Polar residues" evidence="19">
    <location>
        <begin position="1369"/>
        <end position="1379"/>
    </location>
</feature>
<feature type="compositionally biased region" description="Basic residues" evidence="19">
    <location>
        <begin position="1410"/>
        <end position="1421"/>
    </location>
</feature>
<dbReference type="Pfam" id="PF01388">
    <property type="entry name" value="ARID"/>
    <property type="match status" value="1"/>
</dbReference>
<evidence type="ECO:0000256" key="3">
    <source>
        <dbReference type="ARBA" id="ARBA00006801"/>
    </source>
</evidence>
<dbReference type="Proteomes" id="UP001221898">
    <property type="component" value="Unassembled WGS sequence"/>
</dbReference>
<dbReference type="InterPro" id="IPR011011">
    <property type="entry name" value="Znf_FYVE_PHD"/>
</dbReference>
<keyword evidence="16" id="KW-0539">Nucleus</keyword>
<dbReference type="FunFam" id="2.60.120.650:FF:000001">
    <property type="entry name" value="Putative lysine-specific demethylase 5b"/>
    <property type="match status" value="1"/>
</dbReference>
<evidence type="ECO:0000256" key="18">
    <source>
        <dbReference type="PROSITE-ProRule" id="PRU00146"/>
    </source>
</evidence>
<evidence type="ECO:0000256" key="16">
    <source>
        <dbReference type="ARBA" id="ARBA00023242"/>
    </source>
</evidence>
<dbReference type="Pfam" id="PF02928">
    <property type="entry name" value="zf-C5HC2"/>
    <property type="match status" value="1"/>
</dbReference>
<dbReference type="EMBL" id="JAINUG010000117">
    <property type="protein sequence ID" value="KAJ8395389.1"/>
    <property type="molecule type" value="Genomic_DNA"/>
</dbReference>
<keyword evidence="9" id="KW-0156">Chromatin regulator</keyword>
<feature type="compositionally biased region" description="Polar residues" evidence="19">
    <location>
        <begin position="1276"/>
        <end position="1286"/>
    </location>
</feature>
<dbReference type="SMART" id="SM01014">
    <property type="entry name" value="ARID"/>
    <property type="match status" value="1"/>
</dbReference>
<evidence type="ECO:0000256" key="4">
    <source>
        <dbReference type="ARBA" id="ARBA00012902"/>
    </source>
</evidence>
<feature type="domain" description="ARID" evidence="21">
    <location>
        <begin position="64"/>
        <end position="154"/>
    </location>
</feature>
<feature type="domain" description="JmjC" evidence="22">
    <location>
        <begin position="436"/>
        <end position="602"/>
    </location>
</feature>
<keyword evidence="15" id="KW-0804">Transcription</keyword>
<dbReference type="PROSITE" id="PS50016">
    <property type="entry name" value="ZF_PHD_2"/>
    <property type="match status" value="3"/>
</dbReference>
<evidence type="ECO:0000256" key="7">
    <source>
        <dbReference type="ARBA" id="ARBA00022771"/>
    </source>
</evidence>
<dbReference type="SMART" id="SM00558">
    <property type="entry name" value="JmjC"/>
    <property type="match status" value="1"/>
</dbReference>
<dbReference type="SUPFAM" id="SSF51197">
    <property type="entry name" value="Clavaminate synthase-like"/>
    <property type="match status" value="1"/>
</dbReference>
<comment type="subcellular location">
    <subcellularLocation>
        <location evidence="2">Nucleus</location>
    </subcellularLocation>
</comment>
<evidence type="ECO:0000256" key="10">
    <source>
        <dbReference type="ARBA" id="ARBA00022964"/>
    </source>
</evidence>
<keyword evidence="12" id="KW-0408">Iron</keyword>
<keyword evidence="11" id="KW-0560">Oxidoreductase</keyword>
<dbReference type="InterPro" id="IPR047981">
    <property type="entry name" value="KDM5B_ARID"/>
</dbReference>
<evidence type="ECO:0000256" key="5">
    <source>
        <dbReference type="ARBA" id="ARBA00022723"/>
    </source>
</evidence>
<dbReference type="GO" id="GO:0006355">
    <property type="term" value="P:regulation of DNA-templated transcription"/>
    <property type="evidence" value="ECO:0007669"/>
    <property type="project" value="TreeGrafter"/>
</dbReference>
<keyword evidence="10" id="KW-0223">Dioxygenase</keyword>
<dbReference type="InterPro" id="IPR013637">
    <property type="entry name" value="Lys_sp_deMease-like_dom"/>
</dbReference>
<gene>
    <name evidence="23" type="ORF">AAFF_G00033740</name>
</gene>
<dbReference type="GO" id="GO:0008270">
    <property type="term" value="F:zinc ion binding"/>
    <property type="evidence" value="ECO:0007669"/>
    <property type="project" value="UniProtKB-KW"/>
</dbReference>
<dbReference type="EC" id="1.14.11.67" evidence="4"/>
<dbReference type="CDD" id="cd15687">
    <property type="entry name" value="PHD3_KDM5B"/>
    <property type="match status" value="1"/>
</dbReference>
<keyword evidence="8" id="KW-0862">Zinc</keyword>
<dbReference type="InterPro" id="IPR047978">
    <property type="entry name" value="KDM5B_PHD1"/>
</dbReference>
<evidence type="ECO:0000259" key="21">
    <source>
        <dbReference type="PROSITE" id="PS51011"/>
    </source>
</evidence>
<evidence type="ECO:0000256" key="9">
    <source>
        <dbReference type="ARBA" id="ARBA00022853"/>
    </source>
</evidence>
<dbReference type="Gene3D" id="1.10.150.60">
    <property type="entry name" value="ARID DNA-binding domain"/>
    <property type="match status" value="1"/>
</dbReference>
<evidence type="ECO:0000256" key="1">
    <source>
        <dbReference type="ARBA" id="ARBA00001954"/>
    </source>
</evidence>
<keyword evidence="13" id="KW-0805">Transcription regulation</keyword>
<organism evidence="23 24">
    <name type="scientific">Aldrovandia affinis</name>
    <dbReference type="NCBI Taxonomy" id="143900"/>
    <lineage>
        <taxon>Eukaryota</taxon>
        <taxon>Metazoa</taxon>
        <taxon>Chordata</taxon>
        <taxon>Craniata</taxon>
        <taxon>Vertebrata</taxon>
        <taxon>Euteleostomi</taxon>
        <taxon>Actinopterygii</taxon>
        <taxon>Neopterygii</taxon>
        <taxon>Teleostei</taxon>
        <taxon>Notacanthiformes</taxon>
        <taxon>Halosauridae</taxon>
        <taxon>Aldrovandia</taxon>
    </lineage>
</organism>
<keyword evidence="5" id="KW-0479">Metal-binding</keyword>
<comment type="catalytic activity">
    <reaction evidence="17">
        <text>N(6),N(6),N(6)-trimethyl-L-lysyl(4)-[histone H3] + 3 2-oxoglutarate + 3 O2 = L-lysyl(4)-[histone H3] + 3 formaldehyde + 3 succinate + 3 CO2</text>
        <dbReference type="Rhea" id="RHEA:60208"/>
        <dbReference type="Rhea" id="RHEA-COMP:15537"/>
        <dbReference type="Rhea" id="RHEA-COMP:15547"/>
        <dbReference type="ChEBI" id="CHEBI:15379"/>
        <dbReference type="ChEBI" id="CHEBI:16526"/>
        <dbReference type="ChEBI" id="CHEBI:16810"/>
        <dbReference type="ChEBI" id="CHEBI:16842"/>
        <dbReference type="ChEBI" id="CHEBI:29969"/>
        <dbReference type="ChEBI" id="CHEBI:30031"/>
        <dbReference type="ChEBI" id="CHEBI:61961"/>
        <dbReference type="EC" id="1.14.11.67"/>
    </reaction>
</comment>
<dbReference type="FunFam" id="1.10.150.60:FF:000001">
    <property type="entry name" value="Putative lysine-specific demethylase 5b"/>
    <property type="match status" value="1"/>
</dbReference>
<dbReference type="InterPro" id="IPR047979">
    <property type="entry name" value="KDM5B_PHD3"/>
</dbReference>
<evidence type="ECO:0000313" key="23">
    <source>
        <dbReference type="EMBL" id="KAJ8395389.1"/>
    </source>
</evidence>
<sequence>MSNNRQMVEQGAFHLLKKLKRNSNFYNEYKGCLKEDWQPPFACDVDRLHFTPRIQRLNELEAQTRVKLNFLDQIAKFWELQGCTLKIPHVERKILDLYQLNRLVVEEGGFDTVCRERRWTKIAMSMGFAPGKAVGSHLRAHYERVLYPYSLFQAGANLLAPELASKLMHLVAPPDLNKKPTLTNCAKDQEYKPHDLAQRQSVQPAEACTPARRAKRMGAEGGCVKAEPGEACVNRPNLRRRMGSFVAKPEPEKTIPVTLQQEPTEPRELMSETERAKYRNKKNAPAVHIVDLYVCQVCGSGSDEDRLLLCDGCDDSYHTFCLIPPLHDVPKGDWRCPKCLAQEYSKPQEAFGFEQAYRDYSLRTFGDMADSFKSDYFNMPVHMVPTELVEKEFWRLVSTIEEDVTVEYGADIASKDFGSGFPIRNGRFKVAPEDEDYLSCGWNLNNMPVMDPSVLTHVTADICGMKLPWLYVGMCFSSFCWHIEDHWSYSINYLHWGEPKTWYGAPGYAAELLEEVMRKLAPELFHSQPDLLHQLVTIMNPNTLMSHGVPIYRTNQCAGEFVITFPRAYHSGFNQGFNFAEAVNFCTVDWMPLGRQCVDHYRMLNRYCVFSHDELICKMAAKANSLDVVLASAVQKDMAIMIREERDMRDQIRKLGVVHSQQAEYDLLPDEERQCAKCRTTCYLSALTCPCSPGMLVCLHHIQDLCSCPVSEYTLHYRFTLDDLYPMINALCLRAGSYDDWSSHVTEILEAKLDKKKSLAEFRALIRESEVKTFPDNDLLRHLRLVTQDAEKCSSVAQQLLNGKRQTRSRSGGGKSQNQLTAGELKSFVRQLFNLPCSIRQAPLLKDLLNRVEDFQQHSEKVLGEEVPSAVEIQGLLDVSFELDVELPELPRLWERLAQAHWLERVQQAGAQPDSLSLDTMRRLIDQGVGLAPHPSVERAMARLQELLTVSEHWEDKARDLLKARPRHCVETLAAAVQKVEGIPAYLPNCLLLKDSVSRAEEWLQEAEALQLGGRIPVLDTLSDMVLRARAIPVQLNPLARLESLVSEVQAWKESAAKTFLIKNSTYSLLEVLCPRCEVGAGAQKVKPKKSKDVVQCGKRKMVKLGSLSDVERALSERKDSASAMATLAEVRLKEMEALSSLRAANESKLLPTAEGADSGVCVCQGAPMGAMLQCELCRDAFHRGCVPGPTDPRSGQAWLCPGCRRSERPPLDKILPLLASLQRLRVRLPEGDALRYVIERTVSWQHRVQQVSASWKLPVVQERFRPSPAPHRWSTAGNTTSSNGKAIQCPRTASCLPQEWNSTGQPHNAFYIEQGCIPLQGLNPELEELMVEGLLLQVSLPEIQQLHHILLNRLADKQTGDKHRHSSQGRSSPQNRDGISSLKKEAVSGMDRKAKRRLERESWDGERRGKAKKSQKKKVKLNKEKSRDGKPASGSPYSTPSLHLSLSSSPSPSLVPDLSPSEDSDEEIDFCSAEMCQQPEGDEVDWVQCDGSCNQWFHQVCVGVSAELAEKEDYICVTCTIKDGHRRK</sequence>
<proteinExistence type="inferred from homology"/>
<evidence type="ECO:0000259" key="20">
    <source>
        <dbReference type="PROSITE" id="PS50016"/>
    </source>
</evidence>
<feature type="compositionally biased region" description="Low complexity" evidence="19">
    <location>
        <begin position="1436"/>
        <end position="1460"/>
    </location>
</feature>
<dbReference type="InterPro" id="IPR001606">
    <property type="entry name" value="ARID_dom"/>
</dbReference>
<feature type="domain" description="PHD-type" evidence="20">
    <location>
        <begin position="1159"/>
        <end position="1207"/>
    </location>
</feature>
<comment type="caution">
    <text evidence="23">The sequence shown here is derived from an EMBL/GenBank/DDBJ whole genome shotgun (WGS) entry which is preliminary data.</text>
</comment>
<keyword evidence="24" id="KW-1185">Reference proteome</keyword>
<dbReference type="InterPro" id="IPR019787">
    <property type="entry name" value="Znf_PHD-finger"/>
</dbReference>
<dbReference type="Pfam" id="PF00628">
    <property type="entry name" value="PHD"/>
    <property type="match status" value="3"/>
</dbReference>
<feature type="region of interest" description="Disordered" evidence="19">
    <location>
        <begin position="1358"/>
        <end position="1466"/>
    </location>
</feature>
<dbReference type="Pfam" id="PF02373">
    <property type="entry name" value="JmjC"/>
    <property type="match status" value="1"/>
</dbReference>
<dbReference type="CDD" id="cd15603">
    <property type="entry name" value="PHD1_KDM5B"/>
    <property type="match status" value="1"/>
</dbReference>
<evidence type="ECO:0000256" key="2">
    <source>
        <dbReference type="ARBA" id="ARBA00004123"/>
    </source>
</evidence>
<evidence type="ECO:0000256" key="11">
    <source>
        <dbReference type="ARBA" id="ARBA00023002"/>
    </source>
</evidence>
<dbReference type="SMART" id="SM00501">
    <property type="entry name" value="BRIGHT"/>
    <property type="match status" value="1"/>
</dbReference>
<dbReference type="PROSITE" id="PS01359">
    <property type="entry name" value="ZF_PHD_1"/>
    <property type="match status" value="2"/>
</dbReference>
<dbReference type="FunFam" id="3.30.40.10:FF:000023">
    <property type="entry name" value="Lysine (K)-specific demethylase 5A"/>
    <property type="match status" value="1"/>
</dbReference>
<evidence type="ECO:0000256" key="15">
    <source>
        <dbReference type="ARBA" id="ARBA00023163"/>
    </source>
</evidence>
<feature type="compositionally biased region" description="Basic and acidic residues" evidence="19">
    <location>
        <begin position="1422"/>
        <end position="1431"/>
    </location>
</feature>
<dbReference type="GO" id="GO:0048511">
    <property type="term" value="P:rhythmic process"/>
    <property type="evidence" value="ECO:0007669"/>
    <property type="project" value="UniProtKB-KW"/>
</dbReference>
<keyword evidence="14" id="KW-0090">Biological rhythms</keyword>
<evidence type="ECO:0000259" key="22">
    <source>
        <dbReference type="PROSITE" id="PS51184"/>
    </source>
</evidence>
<reference evidence="23" key="1">
    <citation type="journal article" date="2023" name="Science">
        <title>Genome structures resolve the early diversification of teleost fishes.</title>
        <authorList>
            <person name="Parey E."/>
            <person name="Louis A."/>
            <person name="Montfort J."/>
            <person name="Bouchez O."/>
            <person name="Roques C."/>
            <person name="Iampietro C."/>
            <person name="Lluch J."/>
            <person name="Castinel A."/>
            <person name="Donnadieu C."/>
            <person name="Desvignes T."/>
            <person name="Floi Bucao C."/>
            <person name="Jouanno E."/>
            <person name="Wen M."/>
            <person name="Mejri S."/>
            <person name="Dirks R."/>
            <person name="Jansen H."/>
            <person name="Henkel C."/>
            <person name="Chen W.J."/>
            <person name="Zahm M."/>
            <person name="Cabau C."/>
            <person name="Klopp C."/>
            <person name="Thompson A.W."/>
            <person name="Robinson-Rechavi M."/>
            <person name="Braasch I."/>
            <person name="Lecointre G."/>
            <person name="Bobe J."/>
            <person name="Postlethwait J.H."/>
            <person name="Berthelot C."/>
            <person name="Roest Crollius H."/>
            <person name="Guiguen Y."/>
        </authorList>
    </citation>
    <scope>NUCLEOTIDE SEQUENCE</scope>
    <source>
        <strain evidence="23">NC1722</strain>
    </source>
</reference>
<evidence type="ECO:0000256" key="14">
    <source>
        <dbReference type="ARBA" id="ARBA00023108"/>
    </source>
</evidence>
<dbReference type="InterPro" id="IPR013083">
    <property type="entry name" value="Znf_RING/FYVE/PHD"/>
</dbReference>
<feature type="domain" description="PHD-type" evidence="20">
    <location>
        <begin position="1469"/>
        <end position="1523"/>
    </location>
</feature>
<evidence type="ECO:0000256" key="6">
    <source>
        <dbReference type="ARBA" id="ARBA00022737"/>
    </source>
</evidence>
<feature type="compositionally biased region" description="Basic and acidic residues" evidence="19">
    <location>
        <begin position="1383"/>
        <end position="1409"/>
    </location>
</feature>
<dbReference type="GO" id="GO:0005654">
    <property type="term" value="C:nucleoplasm"/>
    <property type="evidence" value="ECO:0007669"/>
    <property type="project" value="UniProtKB-ARBA"/>
</dbReference>
<feature type="domain" description="PHD-type" evidence="20">
    <location>
        <begin position="292"/>
        <end position="342"/>
    </location>
</feature>
<evidence type="ECO:0000313" key="24">
    <source>
        <dbReference type="Proteomes" id="UP001221898"/>
    </source>
</evidence>
<dbReference type="GO" id="GO:0003677">
    <property type="term" value="F:DNA binding"/>
    <property type="evidence" value="ECO:0007669"/>
    <property type="project" value="InterPro"/>
</dbReference>
<dbReference type="CDD" id="cd16874">
    <property type="entry name" value="ARID_KDM5B"/>
    <property type="match status" value="1"/>
</dbReference>
<dbReference type="SUPFAM" id="SSF46774">
    <property type="entry name" value="ARID-like"/>
    <property type="match status" value="1"/>
</dbReference>
<dbReference type="GO" id="GO:0034647">
    <property type="term" value="F:histone H3K4me/H3K4me2/H3K4me3 demethylase activity"/>
    <property type="evidence" value="ECO:0007669"/>
    <property type="project" value="UniProtKB-EC"/>
</dbReference>
<keyword evidence="6" id="KW-0677">Repeat</keyword>
<evidence type="ECO:0000256" key="17">
    <source>
        <dbReference type="ARBA" id="ARBA00048734"/>
    </source>
</evidence>
<dbReference type="PANTHER" id="PTHR10694">
    <property type="entry name" value="LYSINE-SPECIFIC DEMETHYLASE"/>
    <property type="match status" value="1"/>
</dbReference>
<dbReference type="PROSITE" id="PS51184">
    <property type="entry name" value="JMJC"/>
    <property type="match status" value="1"/>
</dbReference>
<dbReference type="InterPro" id="IPR036431">
    <property type="entry name" value="ARID_dom_sf"/>
</dbReference>
<dbReference type="SUPFAM" id="SSF57903">
    <property type="entry name" value="FYVE/PHD zinc finger"/>
    <property type="match status" value="3"/>
</dbReference>
<comment type="similarity">
    <text evidence="3">Belongs to the JARID1 histone demethylase family.</text>
</comment>
<dbReference type="Gene3D" id="2.60.120.650">
    <property type="entry name" value="Cupin"/>
    <property type="match status" value="1"/>
</dbReference>
<evidence type="ECO:0000256" key="19">
    <source>
        <dbReference type="SAM" id="MobiDB-lite"/>
    </source>
</evidence>
<dbReference type="InterPro" id="IPR004198">
    <property type="entry name" value="Znf_C5HC2"/>
</dbReference>
<evidence type="ECO:0000256" key="8">
    <source>
        <dbReference type="ARBA" id="ARBA00022833"/>
    </source>
</evidence>
<name>A0AAD7S3P9_9TELE</name>
<dbReference type="InterPro" id="IPR019786">
    <property type="entry name" value="Zinc_finger_PHD-type_CS"/>
</dbReference>
<dbReference type="PANTHER" id="PTHR10694:SF3">
    <property type="entry name" value="LYSINE-SPECIFIC DEMETHYLASE 5B"/>
    <property type="match status" value="1"/>
</dbReference>
<dbReference type="InterPro" id="IPR001965">
    <property type="entry name" value="Znf_PHD"/>
</dbReference>
<protein>
    <recommendedName>
        <fullName evidence="4">[histone H3]-trimethyl-L-lysine(4) demethylase</fullName>
        <ecNumber evidence="4">1.14.11.67</ecNumber>
    </recommendedName>
</protein>
<keyword evidence="7 18" id="KW-0863">Zinc-finger</keyword>
<accession>A0AAD7S3P9</accession>
<dbReference type="Pfam" id="PF21323">
    <property type="entry name" value="KDM5_C-hel"/>
    <property type="match status" value="1"/>
</dbReference>
<dbReference type="PROSITE" id="PS51011">
    <property type="entry name" value="ARID"/>
    <property type="match status" value="1"/>
</dbReference>
<comment type="cofactor">
    <cofactor evidence="1">
        <name>Fe(2+)</name>
        <dbReference type="ChEBI" id="CHEBI:29033"/>
    </cofactor>
</comment>
<evidence type="ECO:0000256" key="12">
    <source>
        <dbReference type="ARBA" id="ARBA00023004"/>
    </source>
</evidence>
<dbReference type="SMART" id="SM00249">
    <property type="entry name" value="PHD"/>
    <property type="match status" value="3"/>
</dbReference>
<dbReference type="GO" id="GO:0000785">
    <property type="term" value="C:chromatin"/>
    <property type="evidence" value="ECO:0007669"/>
    <property type="project" value="TreeGrafter"/>
</dbReference>
<dbReference type="InterPro" id="IPR003347">
    <property type="entry name" value="JmjC_dom"/>
</dbReference>
<evidence type="ECO:0000256" key="13">
    <source>
        <dbReference type="ARBA" id="ARBA00023015"/>
    </source>
</evidence>
<feature type="region of interest" description="Disordered" evidence="19">
    <location>
        <begin position="1267"/>
        <end position="1287"/>
    </location>
</feature>
<dbReference type="Pfam" id="PF08429">
    <property type="entry name" value="PLU-1"/>
    <property type="match status" value="1"/>
</dbReference>
<dbReference type="InterPro" id="IPR048615">
    <property type="entry name" value="KDM5_C-hel"/>
</dbReference>